<evidence type="ECO:0000256" key="1">
    <source>
        <dbReference type="SAM" id="Phobius"/>
    </source>
</evidence>
<keyword evidence="1" id="KW-1133">Transmembrane helix</keyword>
<keyword evidence="3" id="KW-1185">Reference proteome</keyword>
<organism evidence="2 3">
    <name type="scientific">Cutaneotrichosporon oleaginosum</name>
    <dbReference type="NCBI Taxonomy" id="879819"/>
    <lineage>
        <taxon>Eukaryota</taxon>
        <taxon>Fungi</taxon>
        <taxon>Dikarya</taxon>
        <taxon>Basidiomycota</taxon>
        <taxon>Agaricomycotina</taxon>
        <taxon>Tremellomycetes</taxon>
        <taxon>Trichosporonales</taxon>
        <taxon>Trichosporonaceae</taxon>
        <taxon>Cutaneotrichosporon</taxon>
    </lineage>
</organism>
<gene>
    <name evidence="2" type="ORF">CC85DRAFT_288872</name>
</gene>
<dbReference type="Proteomes" id="UP000053611">
    <property type="component" value="Unassembled WGS sequence"/>
</dbReference>
<name>A0A0J0XDF2_9TREE</name>
<proteinExistence type="predicted"/>
<evidence type="ECO:0000313" key="2">
    <source>
        <dbReference type="EMBL" id="KLT39097.1"/>
    </source>
</evidence>
<sequence>MGIVEQREEIDLVMLVNMVLAVVTKVIHRLHYQWCLHLVIWVLLILGPFAIRS</sequence>
<feature type="transmembrane region" description="Helical" evidence="1">
    <location>
        <begin position="34"/>
        <end position="51"/>
    </location>
</feature>
<dbReference type="AlphaFoldDB" id="A0A0J0XDF2"/>
<dbReference type="EMBL" id="KQ087270">
    <property type="protein sequence ID" value="KLT39097.1"/>
    <property type="molecule type" value="Genomic_DNA"/>
</dbReference>
<keyword evidence="1" id="KW-0472">Membrane</keyword>
<reference evidence="2 3" key="1">
    <citation type="submission" date="2015-03" db="EMBL/GenBank/DDBJ databases">
        <title>Genomics and transcriptomics of the oil-accumulating basidiomycete yeast T. oleaginosus allow insights into substrate utilization and the diverse evolutionary trajectories of mating systems in fungi.</title>
        <authorList>
            <consortium name="DOE Joint Genome Institute"/>
            <person name="Kourist R."/>
            <person name="Kracht O."/>
            <person name="Bracharz F."/>
            <person name="Lipzen A."/>
            <person name="Nolan M."/>
            <person name="Ohm R."/>
            <person name="Grigoriev I."/>
            <person name="Sun S."/>
            <person name="Heitman J."/>
            <person name="Bruck T."/>
            <person name="Nowrousian M."/>
        </authorList>
    </citation>
    <scope>NUCLEOTIDE SEQUENCE [LARGE SCALE GENOMIC DNA]</scope>
    <source>
        <strain evidence="2 3">IBC0246</strain>
    </source>
</reference>
<evidence type="ECO:0000313" key="3">
    <source>
        <dbReference type="Proteomes" id="UP000053611"/>
    </source>
</evidence>
<dbReference type="GeneID" id="28985011"/>
<accession>A0A0J0XDF2</accession>
<protein>
    <submittedName>
        <fullName evidence="2">Uncharacterized protein</fullName>
    </submittedName>
</protein>
<feature type="transmembrane region" description="Helical" evidence="1">
    <location>
        <begin position="12"/>
        <end position="28"/>
    </location>
</feature>
<dbReference type="RefSeq" id="XP_018275588.1">
    <property type="nucleotide sequence ID" value="XM_018424408.1"/>
</dbReference>
<keyword evidence="1" id="KW-0812">Transmembrane</keyword>